<dbReference type="SUPFAM" id="SSF52540">
    <property type="entry name" value="P-loop containing nucleoside triphosphate hydrolases"/>
    <property type="match status" value="1"/>
</dbReference>
<dbReference type="PANTHER" id="PTHR42794:SF1">
    <property type="entry name" value="HEMIN IMPORT ATP-BINDING PROTEIN HMUV"/>
    <property type="match status" value="1"/>
</dbReference>
<dbReference type="EC" id="3.6.3.34" evidence="7"/>
<comment type="function">
    <text evidence="5">Part of the ABC transporter complex HmuTUV involved in hemin import. Responsible for energy coupling to the transport system.</text>
</comment>
<dbReference type="Pfam" id="PF00005">
    <property type="entry name" value="ABC_tran"/>
    <property type="match status" value="1"/>
</dbReference>
<dbReference type="Proteomes" id="UP000251313">
    <property type="component" value="Unassembled WGS sequence"/>
</dbReference>
<dbReference type="EMBL" id="UAVL01000020">
    <property type="protein sequence ID" value="SQA65247.1"/>
    <property type="molecule type" value="Genomic_DNA"/>
</dbReference>
<dbReference type="RefSeq" id="WP_174706371.1">
    <property type="nucleotide sequence ID" value="NZ_JBCNMK010000013.1"/>
</dbReference>
<dbReference type="GO" id="GO:0005524">
    <property type="term" value="F:ATP binding"/>
    <property type="evidence" value="ECO:0007669"/>
    <property type="project" value="UniProtKB-KW"/>
</dbReference>
<evidence type="ECO:0000256" key="4">
    <source>
        <dbReference type="ARBA" id="ARBA00022967"/>
    </source>
</evidence>
<comment type="caution">
    <text evidence="7">The sequence shown here is derived from an EMBL/GenBank/DDBJ whole genome shotgun (WGS) entry which is preliminary data.</text>
</comment>
<dbReference type="PROSITE" id="PS50893">
    <property type="entry name" value="ABC_TRANSPORTER_2"/>
    <property type="match status" value="1"/>
</dbReference>
<keyword evidence="3 7" id="KW-0067">ATP-binding</keyword>
<dbReference type="InterPro" id="IPR003439">
    <property type="entry name" value="ABC_transporter-like_ATP-bd"/>
</dbReference>
<dbReference type="GO" id="GO:0016887">
    <property type="term" value="F:ATP hydrolysis activity"/>
    <property type="evidence" value="ECO:0007669"/>
    <property type="project" value="InterPro"/>
</dbReference>
<proteinExistence type="predicted"/>
<dbReference type="AlphaFoldDB" id="A0AB38G0R1"/>
<evidence type="ECO:0000256" key="1">
    <source>
        <dbReference type="ARBA" id="ARBA00022448"/>
    </source>
</evidence>
<gene>
    <name evidence="7" type="primary">fhuC_2</name>
    <name evidence="7" type="ORF">NCTC11967_04275</name>
</gene>
<dbReference type="PANTHER" id="PTHR42794">
    <property type="entry name" value="HEMIN IMPORT ATP-BINDING PROTEIN HMUV"/>
    <property type="match status" value="1"/>
</dbReference>
<evidence type="ECO:0000313" key="7">
    <source>
        <dbReference type="EMBL" id="SQA65247.1"/>
    </source>
</evidence>
<organism evidence="7 8">
    <name type="scientific">Yokenella regensburgei</name>
    <dbReference type="NCBI Taxonomy" id="158877"/>
    <lineage>
        <taxon>Bacteria</taxon>
        <taxon>Pseudomonadati</taxon>
        <taxon>Pseudomonadota</taxon>
        <taxon>Gammaproteobacteria</taxon>
        <taxon>Enterobacterales</taxon>
        <taxon>Enterobacteriaceae</taxon>
        <taxon>Yokenella</taxon>
    </lineage>
</organism>
<feature type="domain" description="ABC transporter" evidence="6">
    <location>
        <begin position="5"/>
        <end position="236"/>
    </location>
</feature>
<dbReference type="InterPro" id="IPR003593">
    <property type="entry name" value="AAA+_ATPase"/>
</dbReference>
<evidence type="ECO:0000259" key="6">
    <source>
        <dbReference type="PROSITE" id="PS50893"/>
    </source>
</evidence>
<dbReference type="SMART" id="SM00382">
    <property type="entry name" value="AAA"/>
    <property type="match status" value="1"/>
</dbReference>
<keyword evidence="2" id="KW-0547">Nucleotide-binding</keyword>
<dbReference type="InterPro" id="IPR027417">
    <property type="entry name" value="P-loop_NTPase"/>
</dbReference>
<sequence length="258" mass="27917">MHDILRVDGASLRARTGELILDDIHFTLCAGEKLAVIGPNGSGKSSLLRTIIGETRLNEGAIFWKGKPLRGVPVSERARSIAFLSQNDVPDLRLTLEDYVALGRLPHAENGGAAQDQRIVDDAIRETGIAPLRHCPLGRLSGGQRQRAALARALAQSPELLLLDEPTNHLDPPARSALLSLVKSKGIAVIAVLHDLTVAEAFADRILVINESHQVICDVPDAALQTRVIFPVFGMTCLHTVHPVSGKKLRIFEVPQFA</sequence>
<dbReference type="Gene3D" id="3.40.50.300">
    <property type="entry name" value="P-loop containing nucleotide triphosphate hydrolases"/>
    <property type="match status" value="1"/>
</dbReference>
<evidence type="ECO:0000313" key="8">
    <source>
        <dbReference type="Proteomes" id="UP000251313"/>
    </source>
</evidence>
<evidence type="ECO:0000256" key="2">
    <source>
        <dbReference type="ARBA" id="ARBA00022741"/>
    </source>
</evidence>
<accession>A0AB38G0R1</accession>
<keyword evidence="7" id="KW-0378">Hydrolase</keyword>
<evidence type="ECO:0000256" key="3">
    <source>
        <dbReference type="ARBA" id="ARBA00022840"/>
    </source>
</evidence>
<keyword evidence="4" id="KW-1278">Translocase</keyword>
<protein>
    <submittedName>
        <fullName evidence="7">Iron(3+)-hydroxamate import ATP-binding protein FhuC</fullName>
        <ecNumber evidence="7">3.6.3.34</ecNumber>
    </submittedName>
</protein>
<dbReference type="InterPro" id="IPR017871">
    <property type="entry name" value="ABC_transporter-like_CS"/>
</dbReference>
<keyword evidence="1" id="KW-0813">Transport</keyword>
<dbReference type="PROSITE" id="PS00211">
    <property type="entry name" value="ABC_TRANSPORTER_1"/>
    <property type="match status" value="1"/>
</dbReference>
<reference evidence="7 8" key="1">
    <citation type="submission" date="2018-06" db="EMBL/GenBank/DDBJ databases">
        <authorList>
            <consortium name="Pathogen Informatics"/>
            <person name="Doyle S."/>
        </authorList>
    </citation>
    <scope>NUCLEOTIDE SEQUENCE [LARGE SCALE GENOMIC DNA]</scope>
    <source>
        <strain evidence="7 8">NCTC11967</strain>
    </source>
</reference>
<evidence type="ECO:0000256" key="5">
    <source>
        <dbReference type="ARBA" id="ARBA00037066"/>
    </source>
</evidence>
<name>A0AB38G0R1_9ENTR</name>